<feature type="binding site" evidence="6">
    <location>
        <position position="106"/>
    </location>
    <ligand>
        <name>a divalent metal cation</name>
        <dbReference type="ChEBI" id="CHEBI:60240"/>
        <label>1</label>
    </ligand>
</feature>
<organism evidence="9 10">
    <name type="scientific">Candidatus Egerieicola pullicola</name>
    <dbReference type="NCBI Taxonomy" id="2840775"/>
    <lineage>
        <taxon>Bacteria</taxon>
        <taxon>Bacillati</taxon>
        <taxon>Bacillota</taxon>
        <taxon>Clostridia</taxon>
        <taxon>Eubacteriales</taxon>
        <taxon>Oscillospiraceae</taxon>
        <taxon>Oscillospiraceae incertae sedis</taxon>
        <taxon>Candidatus Egerieicola</taxon>
    </lineage>
</organism>
<dbReference type="GO" id="GO:0046872">
    <property type="term" value="F:metal ion binding"/>
    <property type="evidence" value="ECO:0007669"/>
    <property type="project" value="UniProtKB-UniRule"/>
</dbReference>
<evidence type="ECO:0000313" key="10">
    <source>
        <dbReference type="Proteomes" id="UP000886749"/>
    </source>
</evidence>
<dbReference type="Pfam" id="PF00557">
    <property type="entry name" value="Peptidase_M24"/>
    <property type="match status" value="1"/>
</dbReference>
<dbReference type="EMBL" id="DVGY01000058">
    <property type="protein sequence ID" value="HIR40664.1"/>
    <property type="molecule type" value="Genomic_DNA"/>
</dbReference>
<feature type="binding site" evidence="6">
    <location>
        <position position="233"/>
    </location>
    <ligand>
        <name>a divalent metal cation</name>
        <dbReference type="ChEBI" id="CHEBI:60240"/>
        <label>1</label>
    </ligand>
</feature>
<comment type="caution">
    <text evidence="9">The sequence shown here is derived from an EMBL/GenBank/DDBJ whole genome shotgun (WGS) entry which is preliminary data.</text>
</comment>
<evidence type="ECO:0000256" key="4">
    <source>
        <dbReference type="ARBA" id="ARBA00022723"/>
    </source>
</evidence>
<dbReference type="HAMAP" id="MF_01974">
    <property type="entry name" value="MetAP_1"/>
    <property type="match status" value="1"/>
</dbReference>
<keyword evidence="4 6" id="KW-0479">Metal-binding</keyword>
<dbReference type="GO" id="GO:0070006">
    <property type="term" value="F:metalloaminopeptidase activity"/>
    <property type="evidence" value="ECO:0007669"/>
    <property type="project" value="UniProtKB-UniRule"/>
</dbReference>
<evidence type="ECO:0000313" key="9">
    <source>
        <dbReference type="EMBL" id="HIR40664.1"/>
    </source>
</evidence>
<feature type="binding site" evidence="6">
    <location>
        <position position="233"/>
    </location>
    <ligand>
        <name>a divalent metal cation</name>
        <dbReference type="ChEBI" id="CHEBI:60240"/>
        <label>2</label>
        <note>catalytic</note>
    </ligand>
</feature>
<dbReference type="InterPro" id="IPR002467">
    <property type="entry name" value="Pept_M24A_MAP1"/>
</dbReference>
<dbReference type="InterPro" id="IPR000994">
    <property type="entry name" value="Pept_M24"/>
</dbReference>
<keyword evidence="5 6" id="KW-0378">Hydrolase</keyword>
<evidence type="ECO:0000259" key="8">
    <source>
        <dbReference type="Pfam" id="PF00557"/>
    </source>
</evidence>
<evidence type="ECO:0000256" key="6">
    <source>
        <dbReference type="HAMAP-Rule" id="MF_01974"/>
    </source>
</evidence>
<evidence type="ECO:0000256" key="5">
    <source>
        <dbReference type="ARBA" id="ARBA00022801"/>
    </source>
</evidence>
<keyword evidence="2 6" id="KW-0031">Aminopeptidase</keyword>
<evidence type="ECO:0000256" key="2">
    <source>
        <dbReference type="ARBA" id="ARBA00022438"/>
    </source>
</evidence>
<comment type="cofactor">
    <cofactor evidence="6">
        <name>Co(2+)</name>
        <dbReference type="ChEBI" id="CHEBI:48828"/>
    </cofactor>
    <cofactor evidence="6">
        <name>Zn(2+)</name>
        <dbReference type="ChEBI" id="CHEBI:29105"/>
    </cofactor>
    <cofactor evidence="6">
        <name>Mn(2+)</name>
        <dbReference type="ChEBI" id="CHEBI:29035"/>
    </cofactor>
    <cofactor evidence="6">
        <name>Fe(2+)</name>
        <dbReference type="ChEBI" id="CHEBI:29033"/>
    </cofactor>
    <text evidence="6">Binds 2 divalent metal cations per subunit. Has a high-affinity and a low affinity metal-binding site. The true nature of the physiological cofactor is under debate. The enzyme is active with cobalt, zinc, manganese or divalent iron ions. Most likely, methionine aminopeptidases function as mononuclear Fe(2+)-metalloproteases under physiological conditions, and the catalytically relevant metal-binding site has been assigned to the histidine-containing high-affinity site.</text>
</comment>
<dbReference type="PANTHER" id="PTHR43330">
    <property type="entry name" value="METHIONINE AMINOPEPTIDASE"/>
    <property type="match status" value="1"/>
</dbReference>
<dbReference type="InterPro" id="IPR036005">
    <property type="entry name" value="Creatinase/aminopeptidase-like"/>
</dbReference>
<dbReference type="AlphaFoldDB" id="A0A9D1DCS8"/>
<feature type="binding site" evidence="6">
    <location>
        <position position="176"/>
    </location>
    <ligand>
        <name>substrate</name>
    </ligand>
</feature>
<reference evidence="9" key="1">
    <citation type="submission" date="2020-10" db="EMBL/GenBank/DDBJ databases">
        <authorList>
            <person name="Gilroy R."/>
        </authorList>
    </citation>
    <scope>NUCLEOTIDE SEQUENCE</scope>
    <source>
        <strain evidence="9">CHK184-25365</strain>
    </source>
</reference>
<dbReference type="PROSITE" id="PS00680">
    <property type="entry name" value="MAP_1"/>
    <property type="match status" value="1"/>
</dbReference>
<protein>
    <recommendedName>
        <fullName evidence="6 7">Methionine aminopeptidase</fullName>
        <shortName evidence="6">MAP</shortName>
        <shortName evidence="6">MetAP</shortName>
        <ecNumber evidence="6 7">3.4.11.18</ecNumber>
    </recommendedName>
    <alternativeName>
        <fullName evidence="6">Peptidase M</fullName>
    </alternativeName>
</protein>
<evidence type="ECO:0000256" key="3">
    <source>
        <dbReference type="ARBA" id="ARBA00022670"/>
    </source>
</evidence>
<dbReference type="PANTHER" id="PTHR43330:SF27">
    <property type="entry name" value="METHIONINE AMINOPEPTIDASE"/>
    <property type="match status" value="1"/>
</dbReference>
<proteinExistence type="inferred from homology"/>
<feature type="binding site" evidence="6">
    <location>
        <position position="169"/>
    </location>
    <ligand>
        <name>a divalent metal cation</name>
        <dbReference type="ChEBI" id="CHEBI:60240"/>
        <label>2</label>
        <note>catalytic</note>
    </ligand>
</feature>
<reference evidence="9" key="2">
    <citation type="journal article" date="2021" name="PeerJ">
        <title>Extensive microbial diversity within the chicken gut microbiome revealed by metagenomics and culture.</title>
        <authorList>
            <person name="Gilroy R."/>
            <person name="Ravi A."/>
            <person name="Getino M."/>
            <person name="Pursley I."/>
            <person name="Horton D.L."/>
            <person name="Alikhan N.F."/>
            <person name="Baker D."/>
            <person name="Gharbi K."/>
            <person name="Hall N."/>
            <person name="Watson M."/>
            <person name="Adriaenssens E.M."/>
            <person name="Foster-Nyarko E."/>
            <person name="Jarju S."/>
            <person name="Secka A."/>
            <person name="Antonio M."/>
            <person name="Oren A."/>
            <person name="Chaudhuri R.R."/>
            <person name="La Ragione R."/>
            <person name="Hildebrand F."/>
            <person name="Pallen M.J."/>
        </authorList>
    </citation>
    <scope>NUCLEOTIDE SEQUENCE</scope>
    <source>
        <strain evidence="9">CHK184-25365</strain>
    </source>
</reference>
<comment type="function">
    <text evidence="1 6">Removes the N-terminal methionine from nascent proteins. The N-terminal methionine is often cleaved when the second residue in the primary sequence is small and uncharged (Met-Ala-, Cys, Gly, Pro, Ser, Thr, or Val). Requires deformylation of the N(alpha)-formylated initiator methionine before it can be hydrolyzed.</text>
</comment>
<dbReference type="GO" id="GO:0005829">
    <property type="term" value="C:cytosol"/>
    <property type="evidence" value="ECO:0007669"/>
    <property type="project" value="TreeGrafter"/>
</dbReference>
<keyword evidence="3 6" id="KW-0645">Protease</keyword>
<dbReference type="InterPro" id="IPR001714">
    <property type="entry name" value="Pept_M24_MAP"/>
</dbReference>
<dbReference type="Proteomes" id="UP000886749">
    <property type="component" value="Unassembled WGS sequence"/>
</dbReference>
<feature type="binding site" evidence="6">
    <location>
        <position position="77"/>
    </location>
    <ligand>
        <name>substrate</name>
    </ligand>
</feature>
<evidence type="ECO:0000256" key="1">
    <source>
        <dbReference type="ARBA" id="ARBA00002521"/>
    </source>
</evidence>
<dbReference type="PRINTS" id="PR00599">
    <property type="entry name" value="MAPEPTIDASE"/>
</dbReference>
<comment type="similarity">
    <text evidence="6">Belongs to the peptidase M24A family. Methionine aminopeptidase type 1 subfamily.</text>
</comment>
<gene>
    <name evidence="6 9" type="primary">map</name>
    <name evidence="9" type="ORF">IAB36_02435</name>
</gene>
<feature type="domain" description="Peptidase M24" evidence="8">
    <location>
        <begin position="11"/>
        <end position="240"/>
    </location>
</feature>
<feature type="binding site" evidence="6">
    <location>
        <position position="106"/>
    </location>
    <ligand>
        <name>a divalent metal cation</name>
        <dbReference type="ChEBI" id="CHEBI:60240"/>
        <label>2</label>
        <note>catalytic</note>
    </ligand>
</feature>
<dbReference type="SUPFAM" id="SSF55920">
    <property type="entry name" value="Creatinase/aminopeptidase"/>
    <property type="match status" value="1"/>
</dbReference>
<evidence type="ECO:0000256" key="7">
    <source>
        <dbReference type="RuleBase" id="RU003653"/>
    </source>
</evidence>
<dbReference type="EC" id="3.4.11.18" evidence="6 7"/>
<feature type="binding site" evidence="6">
    <location>
        <position position="95"/>
    </location>
    <ligand>
        <name>a divalent metal cation</name>
        <dbReference type="ChEBI" id="CHEBI:60240"/>
        <label>1</label>
    </ligand>
</feature>
<comment type="subunit">
    <text evidence="6">Monomer.</text>
</comment>
<dbReference type="NCBIfam" id="TIGR00500">
    <property type="entry name" value="met_pdase_I"/>
    <property type="match status" value="1"/>
</dbReference>
<dbReference type="GO" id="GO:0006508">
    <property type="term" value="P:proteolysis"/>
    <property type="evidence" value="ECO:0007669"/>
    <property type="project" value="UniProtKB-KW"/>
</dbReference>
<dbReference type="Gene3D" id="3.90.230.10">
    <property type="entry name" value="Creatinase/methionine aminopeptidase superfamily"/>
    <property type="match status" value="1"/>
</dbReference>
<accession>A0A9D1DCS8</accession>
<feature type="binding site" evidence="6">
    <location>
        <position position="202"/>
    </location>
    <ligand>
        <name>a divalent metal cation</name>
        <dbReference type="ChEBI" id="CHEBI:60240"/>
        <label>2</label>
        <note>catalytic</note>
    </ligand>
</feature>
<dbReference type="GO" id="GO:0004239">
    <property type="term" value="F:initiator methionyl aminopeptidase activity"/>
    <property type="evidence" value="ECO:0007669"/>
    <property type="project" value="UniProtKB-UniRule"/>
</dbReference>
<sequence>MIQLKTPHEIEQMREACRISAGALAEAGKYMQPGVTTKEIDHAVHKYIVSMGAKPNFLGYAGYPGSACISINNQVIHGIPSSRVVLKEGDIVSVDTGAYYNGFNGDNAYTFAVGKISPEAEQLLKVTQECLYKAIDAARVGNRIGDIGYACQSHAEKFGYGVVRTYVGHGVGRKLHEDPEVPNYGKPGRGVRLAAGMTLAIEPMINLVGEDVVTLEDGWTVETVSGSISAHFEHSIVVTESDPIILTRI</sequence>
<dbReference type="CDD" id="cd01086">
    <property type="entry name" value="MetAP1"/>
    <property type="match status" value="1"/>
</dbReference>
<comment type="catalytic activity">
    <reaction evidence="6 7">
        <text>Release of N-terminal amino acids, preferentially methionine, from peptides and arylamides.</text>
        <dbReference type="EC" id="3.4.11.18"/>
    </reaction>
</comment>
<name>A0A9D1DCS8_9FIRM</name>